<dbReference type="Gene3D" id="2.60.120.1440">
    <property type="match status" value="1"/>
</dbReference>
<dbReference type="EMBL" id="LWQT01000037">
    <property type="protein sequence ID" value="OAN54092.1"/>
    <property type="molecule type" value="Genomic_DNA"/>
</dbReference>
<gene>
    <name evidence="2" type="ORF">A6A04_12680</name>
</gene>
<dbReference type="PANTHER" id="PTHR38731">
    <property type="entry name" value="LIPL45-RELATED LIPOPROTEIN-RELATED"/>
    <property type="match status" value="1"/>
</dbReference>
<evidence type="ECO:0000259" key="1">
    <source>
        <dbReference type="Pfam" id="PF04773"/>
    </source>
</evidence>
<comment type="caution">
    <text evidence="2">The sequence shown here is derived from an EMBL/GenBank/DDBJ whole genome shotgun (WGS) entry which is preliminary data.</text>
</comment>
<accession>A0A178MVB2</accession>
<dbReference type="STRING" id="1285242.A6A04_12680"/>
<dbReference type="Pfam" id="PF04773">
    <property type="entry name" value="FecR"/>
    <property type="match status" value="1"/>
</dbReference>
<organism evidence="2 3">
    <name type="scientific">Paramagnetospirillum marisnigri</name>
    <dbReference type="NCBI Taxonomy" id="1285242"/>
    <lineage>
        <taxon>Bacteria</taxon>
        <taxon>Pseudomonadati</taxon>
        <taxon>Pseudomonadota</taxon>
        <taxon>Alphaproteobacteria</taxon>
        <taxon>Rhodospirillales</taxon>
        <taxon>Magnetospirillaceae</taxon>
        <taxon>Paramagnetospirillum</taxon>
    </lineage>
</organism>
<keyword evidence="3" id="KW-1185">Reference proteome</keyword>
<evidence type="ECO:0000313" key="3">
    <source>
        <dbReference type="Proteomes" id="UP000078428"/>
    </source>
</evidence>
<dbReference type="Proteomes" id="UP000078428">
    <property type="component" value="Unassembled WGS sequence"/>
</dbReference>
<dbReference type="InterPro" id="IPR006860">
    <property type="entry name" value="FecR"/>
</dbReference>
<sequence length="197" mass="20565">MFLLMSHHAARAEAAALITRLQGMVQAVEARGSRSLAVGDPVNSGDRLRTGPGARLELRFADGMDLTLGEGAELVVESFAWAPAANRGKAELAVLTGAFLVESGRVGKLPDHPLLVKTPMASVGVRGTKFWGGSLGDPLNVLLLDGRIVVTSPKGAVDLNEPGAGTSIPVAGEAPTPPSFWGEDRIKRAFATVSFDK</sequence>
<proteinExistence type="predicted"/>
<dbReference type="AlphaFoldDB" id="A0A178MVB2"/>
<feature type="domain" description="FecR protein" evidence="1">
    <location>
        <begin position="46"/>
        <end position="148"/>
    </location>
</feature>
<name>A0A178MVB2_9PROT</name>
<reference evidence="2 3" key="1">
    <citation type="submission" date="2016-04" db="EMBL/GenBank/DDBJ databases">
        <title>Draft genome sequence of freshwater magnetotactic bacteria Magnetospirillum marisnigri SP-1 and Magnetospirillum moscoviense BB-1.</title>
        <authorList>
            <person name="Koziaeva V."/>
            <person name="Dziuba M.V."/>
            <person name="Ivanov T.M."/>
            <person name="Kuznetsov B."/>
            <person name="Grouzdev D.S."/>
        </authorList>
    </citation>
    <scope>NUCLEOTIDE SEQUENCE [LARGE SCALE GENOMIC DNA]</scope>
    <source>
        <strain evidence="2 3">SP-1</strain>
    </source>
</reference>
<protein>
    <recommendedName>
        <fullName evidence="1">FecR protein domain-containing protein</fullName>
    </recommendedName>
</protein>
<evidence type="ECO:0000313" key="2">
    <source>
        <dbReference type="EMBL" id="OAN54092.1"/>
    </source>
</evidence>